<proteinExistence type="predicted"/>
<gene>
    <name evidence="2" type="ORF">Msub_11510</name>
</gene>
<dbReference type="OrthoDB" id="8609885at2"/>
<dbReference type="RefSeq" id="WP_048495427.1">
    <property type="nucleotide sequence ID" value="NZ_LFBU01000001.1"/>
</dbReference>
<dbReference type="PATRIC" id="fig|1658765.3.peg.1504"/>
<keyword evidence="3" id="KW-1185">Reference proteome</keyword>
<organism evidence="2 3">
    <name type="scientific">Marinobacter subterrani</name>
    <dbReference type="NCBI Taxonomy" id="1658765"/>
    <lineage>
        <taxon>Bacteria</taxon>
        <taxon>Pseudomonadati</taxon>
        <taxon>Pseudomonadota</taxon>
        <taxon>Gammaproteobacteria</taxon>
        <taxon>Pseudomonadales</taxon>
        <taxon>Marinobacteraceae</taxon>
        <taxon>Marinobacter</taxon>
    </lineage>
</organism>
<evidence type="ECO:0000313" key="3">
    <source>
        <dbReference type="Proteomes" id="UP000036102"/>
    </source>
</evidence>
<evidence type="ECO:0000256" key="1">
    <source>
        <dbReference type="SAM" id="MobiDB-lite"/>
    </source>
</evidence>
<feature type="region of interest" description="Disordered" evidence="1">
    <location>
        <begin position="144"/>
        <end position="169"/>
    </location>
</feature>
<dbReference type="STRING" id="1658765.Msub_11510"/>
<feature type="compositionally biased region" description="Basic and acidic residues" evidence="1">
    <location>
        <begin position="151"/>
        <end position="168"/>
    </location>
</feature>
<protein>
    <submittedName>
        <fullName evidence="2">Uncharacterized protein</fullName>
    </submittedName>
</protein>
<dbReference type="SUPFAM" id="SSF69279">
    <property type="entry name" value="Phage tail proteins"/>
    <property type="match status" value="1"/>
</dbReference>
<dbReference type="EMBL" id="LFBU01000001">
    <property type="protein sequence ID" value="KMQ75308.1"/>
    <property type="molecule type" value="Genomic_DNA"/>
</dbReference>
<accession>A0A0J7JA32</accession>
<reference evidence="2 3" key="1">
    <citation type="submission" date="2015-06" db="EMBL/GenBank/DDBJ databases">
        <title>Marinobacter subterrani, a genetically tractable neutrophilic iron-oxidizing strain isolated from the Soudan Iron Mine.</title>
        <authorList>
            <person name="Bonis B.M."/>
            <person name="Gralnick J.A."/>
        </authorList>
    </citation>
    <scope>NUCLEOTIDE SEQUENCE [LARGE SCALE GENOMIC DNA]</scope>
    <source>
        <strain evidence="2 3">JG233</strain>
    </source>
</reference>
<name>A0A0J7JA32_9GAMM</name>
<comment type="caution">
    <text evidence="2">The sequence shown here is derived from an EMBL/GenBank/DDBJ whole genome shotgun (WGS) entry which is preliminary data.</text>
</comment>
<dbReference type="AlphaFoldDB" id="A0A0J7JA32"/>
<sequence length="632" mass="69655">MTYAPETDPLSVALDLGSQYSPVLDPLALDFDLAESSGGFIYRKPPLAVPHGYLSAQASQQASDRRIQGHALANPEDGAGRQHRSEQARVLGLDGYASGWDRVPPRDKRQNPFSGDEATPLDLRAERARWAKVPERDAPAGYGRQAWDVQTPKDRRADQGFNDPRDHNVTSTARAYDSILNWQVPPPEVVNLEHDETLNLVRSPYTPSGALVVDFELVPEALLVEVKPPTRSVDSQPDVPGWSLKEALDGRTIHPWDRKPRLGTEIEMPSAVIPDPPINEPPPAPEIKRTYRIMNSSSLLEAVTGTPLEFKGLTIDLDADSFAWTMSCTILNRASMDQIRPTVAGPAEVIATINGHEWRFVIERYSLNKQFAREAYTVKGVSRSQLLAEPYAPKRTGRIETQTTMMQAIADQLQYTGFTAQLQTGLYDYVIPAGAWGWEDKTAMQVITELAESIGAVVVPDQEQDILHIRHRYRQIGPWNYDTLTAGEIDTIIQDAMVISYSGQWEPQPEYNSVFVSGVTDGVAIDVIRTSTAGDKPAPDIFADLNVEAAQCRLRGLTAIAASGNQEIVTIETVLPTSGSPGLIQPAMLAEYRDSTEPANNWRGNVLGNSISVSNPGTGRVTQTVKLERHYY</sequence>
<evidence type="ECO:0000313" key="2">
    <source>
        <dbReference type="EMBL" id="KMQ75308.1"/>
    </source>
</evidence>
<dbReference type="Proteomes" id="UP000036102">
    <property type="component" value="Unassembled WGS sequence"/>
</dbReference>